<accession>A0A1H1TVN5</accession>
<gene>
    <name evidence="1" type="ORF">SAMN04489717_3362</name>
</gene>
<proteinExistence type="predicted"/>
<keyword evidence="2" id="KW-1185">Reference proteome</keyword>
<dbReference type="EMBL" id="LT629732">
    <property type="protein sequence ID" value="SDS64375.1"/>
    <property type="molecule type" value="Genomic_DNA"/>
</dbReference>
<organism evidence="1 2">
    <name type="scientific">Actinopolymorpha singaporensis</name>
    <dbReference type="NCBI Taxonomy" id="117157"/>
    <lineage>
        <taxon>Bacteria</taxon>
        <taxon>Bacillati</taxon>
        <taxon>Actinomycetota</taxon>
        <taxon>Actinomycetes</taxon>
        <taxon>Propionibacteriales</taxon>
        <taxon>Actinopolymorphaceae</taxon>
        <taxon>Actinopolymorpha</taxon>
    </lineage>
</organism>
<protein>
    <submittedName>
        <fullName evidence="1">Uncharacterized protein</fullName>
    </submittedName>
</protein>
<dbReference type="Proteomes" id="UP000198983">
    <property type="component" value="Chromosome I"/>
</dbReference>
<evidence type="ECO:0000313" key="2">
    <source>
        <dbReference type="Proteomes" id="UP000198983"/>
    </source>
</evidence>
<name>A0A1H1TVN5_9ACTN</name>
<sequence>MSDLDVSHVFAAAPDRVATDRVAADRREPDRMLGGVCKACSVARRVSARISVSHPRRRGLQNGH</sequence>
<evidence type="ECO:0000313" key="1">
    <source>
        <dbReference type="EMBL" id="SDS64375.1"/>
    </source>
</evidence>
<dbReference type="STRING" id="117157.SAMN04489717_3362"/>
<reference evidence="1 2" key="1">
    <citation type="submission" date="2016-10" db="EMBL/GenBank/DDBJ databases">
        <authorList>
            <person name="de Groot N.N."/>
        </authorList>
    </citation>
    <scope>NUCLEOTIDE SEQUENCE [LARGE SCALE GENOMIC DNA]</scope>
    <source>
        <strain evidence="1 2">DSM 22024</strain>
    </source>
</reference>
<dbReference type="AlphaFoldDB" id="A0A1H1TVN5"/>